<dbReference type="PANTHER" id="PTHR43050:SF1">
    <property type="entry name" value="SERINE RACEMASE"/>
    <property type="match status" value="1"/>
</dbReference>
<comment type="cofactor">
    <cofactor evidence="2">
        <name>pyridoxal 5'-phosphate</name>
        <dbReference type="ChEBI" id="CHEBI:597326"/>
    </cofactor>
</comment>
<dbReference type="GO" id="GO:0005524">
    <property type="term" value="F:ATP binding"/>
    <property type="evidence" value="ECO:0007669"/>
    <property type="project" value="TreeGrafter"/>
</dbReference>
<organism evidence="19 20">
    <name type="scientific">Hydnum rufescens UP504</name>
    <dbReference type="NCBI Taxonomy" id="1448309"/>
    <lineage>
        <taxon>Eukaryota</taxon>
        <taxon>Fungi</taxon>
        <taxon>Dikarya</taxon>
        <taxon>Basidiomycota</taxon>
        <taxon>Agaricomycotina</taxon>
        <taxon>Agaricomycetes</taxon>
        <taxon>Cantharellales</taxon>
        <taxon>Hydnaceae</taxon>
        <taxon>Hydnum</taxon>
    </lineage>
</organism>
<sequence length="366" mass="38759">MTVSRLVGSMASQVDMDPSSASVTLSSIQSALNDIQPFIHRTPVITSSTIDCLCHMNILMKCENFQKVGAFKIRGATYAIHSILSRGINPVDLTVVTHSSGNHAQALALAARQMGVRCHVVMPLNAPSVKKEAVQGYGAVVTFCEGTQAAREETSKLVMKEEVLRAGGSGVVEFVSPYNDTRIVTGQGTIAVELLSQATDMHKPLDILVTPVGGGGMLAGCSLAAKALNPSIQVIGAEPLGADDAYRSFHTGSLQPSTNPMTIADGLRTSLGSITYPIIMKFVDSICTVSDEGIIRAMRLVYERVKVVIEPSAAVPLAVVLYSEEFKVIAKTVEEGVGRKPNVGIVFSGGNVELDKVLALFASLDK</sequence>
<dbReference type="Pfam" id="PF00291">
    <property type="entry name" value="PALP"/>
    <property type="match status" value="1"/>
</dbReference>
<evidence type="ECO:0000256" key="4">
    <source>
        <dbReference type="ARBA" id="ARBA00001946"/>
    </source>
</evidence>
<dbReference type="GO" id="GO:0030378">
    <property type="term" value="F:serine racemase activity"/>
    <property type="evidence" value="ECO:0007669"/>
    <property type="project" value="UniProtKB-EC"/>
</dbReference>
<accession>A0A9P6AVI5</accession>
<protein>
    <recommendedName>
        <fullName evidence="14">Serine racemase</fullName>
        <ecNumber evidence="13">5.1.1.18</ecNumber>
    </recommendedName>
    <alternativeName>
        <fullName evidence="15">D-serine ammonia-lyase</fullName>
    </alternativeName>
    <alternativeName>
        <fullName evidence="17">D-serine dehydratase</fullName>
    </alternativeName>
    <alternativeName>
        <fullName evidence="16">L-serine ammonia-lyase</fullName>
    </alternativeName>
    <alternativeName>
        <fullName evidence="9">L-serine dehydratase</fullName>
    </alternativeName>
</protein>
<reference evidence="19" key="1">
    <citation type="journal article" date="2020" name="Nat. Commun.">
        <title>Large-scale genome sequencing of mycorrhizal fungi provides insights into the early evolution of symbiotic traits.</title>
        <authorList>
            <person name="Miyauchi S."/>
            <person name="Kiss E."/>
            <person name="Kuo A."/>
            <person name="Drula E."/>
            <person name="Kohler A."/>
            <person name="Sanchez-Garcia M."/>
            <person name="Morin E."/>
            <person name="Andreopoulos B."/>
            <person name="Barry K.W."/>
            <person name="Bonito G."/>
            <person name="Buee M."/>
            <person name="Carver A."/>
            <person name="Chen C."/>
            <person name="Cichocki N."/>
            <person name="Clum A."/>
            <person name="Culley D."/>
            <person name="Crous P.W."/>
            <person name="Fauchery L."/>
            <person name="Girlanda M."/>
            <person name="Hayes R.D."/>
            <person name="Keri Z."/>
            <person name="LaButti K."/>
            <person name="Lipzen A."/>
            <person name="Lombard V."/>
            <person name="Magnuson J."/>
            <person name="Maillard F."/>
            <person name="Murat C."/>
            <person name="Nolan M."/>
            <person name="Ohm R.A."/>
            <person name="Pangilinan J."/>
            <person name="Pereira M.F."/>
            <person name="Perotto S."/>
            <person name="Peter M."/>
            <person name="Pfister S."/>
            <person name="Riley R."/>
            <person name="Sitrit Y."/>
            <person name="Stielow J.B."/>
            <person name="Szollosi G."/>
            <person name="Zifcakova L."/>
            <person name="Stursova M."/>
            <person name="Spatafora J.W."/>
            <person name="Tedersoo L."/>
            <person name="Vaario L.M."/>
            <person name="Yamada A."/>
            <person name="Yan M."/>
            <person name="Wang P."/>
            <person name="Xu J."/>
            <person name="Bruns T."/>
            <person name="Baldrian P."/>
            <person name="Vilgalys R."/>
            <person name="Dunand C."/>
            <person name="Henrissat B."/>
            <person name="Grigoriev I.V."/>
            <person name="Hibbett D."/>
            <person name="Nagy L.G."/>
            <person name="Martin F.M."/>
        </authorList>
    </citation>
    <scope>NUCLEOTIDE SEQUENCE</scope>
    <source>
        <strain evidence="19">UP504</strain>
    </source>
</reference>
<dbReference type="GO" id="GO:0006563">
    <property type="term" value="P:L-serine metabolic process"/>
    <property type="evidence" value="ECO:0007669"/>
    <property type="project" value="UniProtKB-ARBA"/>
</dbReference>
<proteinExistence type="inferred from homology"/>
<evidence type="ECO:0000259" key="18">
    <source>
        <dbReference type="Pfam" id="PF00291"/>
    </source>
</evidence>
<comment type="cofactor">
    <cofactor evidence="3">
        <name>Mn(2+)</name>
        <dbReference type="ChEBI" id="CHEBI:29035"/>
    </cofactor>
</comment>
<dbReference type="Gene3D" id="3.40.50.1100">
    <property type="match status" value="2"/>
</dbReference>
<evidence type="ECO:0000256" key="11">
    <source>
        <dbReference type="ARBA" id="ARBA00051769"/>
    </source>
</evidence>
<evidence type="ECO:0000256" key="12">
    <source>
        <dbReference type="ARBA" id="ARBA00056426"/>
    </source>
</evidence>
<dbReference type="EC" id="5.1.1.18" evidence="13"/>
<evidence type="ECO:0000256" key="8">
    <source>
        <dbReference type="ARBA" id="ARBA00023239"/>
    </source>
</evidence>
<evidence type="ECO:0000256" key="10">
    <source>
        <dbReference type="ARBA" id="ARBA00050422"/>
    </source>
</evidence>
<comment type="similarity">
    <text evidence="5">Belongs to the serine/threonine dehydratase family.</text>
</comment>
<comment type="function">
    <text evidence="12">Catalyzes the synthesis of D-serine from L-serine. D-serine is a key coagonist with glutamate at NMDA receptors. Has dehydratase activity towards both L-serine and D-serine.</text>
</comment>
<evidence type="ECO:0000256" key="17">
    <source>
        <dbReference type="ARBA" id="ARBA00081761"/>
    </source>
</evidence>
<dbReference type="Proteomes" id="UP000886523">
    <property type="component" value="Unassembled WGS sequence"/>
</dbReference>
<dbReference type="CDD" id="cd01562">
    <property type="entry name" value="Thr-dehyd"/>
    <property type="match status" value="1"/>
</dbReference>
<evidence type="ECO:0000256" key="2">
    <source>
        <dbReference type="ARBA" id="ARBA00001933"/>
    </source>
</evidence>
<dbReference type="SUPFAM" id="SSF53686">
    <property type="entry name" value="Tryptophan synthase beta subunit-like PLP-dependent enzymes"/>
    <property type="match status" value="1"/>
</dbReference>
<dbReference type="FunFam" id="3.40.50.1100:FF:000041">
    <property type="entry name" value="Threonine ammonia-lyase, variant"/>
    <property type="match status" value="1"/>
</dbReference>
<dbReference type="InterPro" id="IPR001926">
    <property type="entry name" value="TrpB-like_PALP"/>
</dbReference>
<evidence type="ECO:0000256" key="15">
    <source>
        <dbReference type="ARBA" id="ARBA00076108"/>
    </source>
</evidence>
<evidence type="ECO:0000313" key="19">
    <source>
        <dbReference type="EMBL" id="KAF9512160.1"/>
    </source>
</evidence>
<evidence type="ECO:0000256" key="16">
    <source>
        <dbReference type="ARBA" id="ARBA00081060"/>
    </source>
</evidence>
<evidence type="ECO:0000313" key="20">
    <source>
        <dbReference type="Proteomes" id="UP000886523"/>
    </source>
</evidence>
<keyword evidence="6" id="KW-0460">Magnesium</keyword>
<keyword evidence="8" id="KW-0456">Lyase</keyword>
<dbReference type="PANTHER" id="PTHR43050">
    <property type="entry name" value="SERINE / THREONINE RACEMASE FAMILY MEMBER"/>
    <property type="match status" value="1"/>
</dbReference>
<dbReference type="OrthoDB" id="271064at2759"/>
<dbReference type="GO" id="GO:0030170">
    <property type="term" value="F:pyridoxal phosphate binding"/>
    <property type="evidence" value="ECO:0007669"/>
    <property type="project" value="InterPro"/>
</dbReference>
<dbReference type="GO" id="GO:0070179">
    <property type="term" value="P:D-serine biosynthetic process"/>
    <property type="evidence" value="ECO:0007669"/>
    <property type="project" value="TreeGrafter"/>
</dbReference>
<gene>
    <name evidence="19" type="ORF">BS47DRAFT_1097647</name>
</gene>
<keyword evidence="7" id="KW-0663">Pyridoxal phosphate</keyword>
<dbReference type="InterPro" id="IPR000634">
    <property type="entry name" value="Ser/Thr_deHydtase_PyrdxlP-BS"/>
</dbReference>
<comment type="cofactor">
    <cofactor evidence="1">
        <name>Ca(2+)</name>
        <dbReference type="ChEBI" id="CHEBI:29108"/>
    </cofactor>
</comment>
<name>A0A9P6AVI5_9AGAM</name>
<evidence type="ECO:0000256" key="13">
    <source>
        <dbReference type="ARBA" id="ARBA00066592"/>
    </source>
</evidence>
<dbReference type="InterPro" id="IPR036052">
    <property type="entry name" value="TrpB-like_PALP_sf"/>
</dbReference>
<dbReference type="AlphaFoldDB" id="A0A9P6AVI5"/>
<dbReference type="EMBL" id="MU128990">
    <property type="protein sequence ID" value="KAF9512160.1"/>
    <property type="molecule type" value="Genomic_DNA"/>
</dbReference>
<dbReference type="GO" id="GO:0018114">
    <property type="term" value="F:threonine racemase activity"/>
    <property type="evidence" value="ECO:0007669"/>
    <property type="project" value="TreeGrafter"/>
</dbReference>
<comment type="caution">
    <text evidence="19">The sequence shown here is derived from an EMBL/GenBank/DDBJ whole genome shotgun (WGS) entry which is preliminary data.</text>
</comment>
<comment type="catalytic activity">
    <reaction evidence="11">
        <text>L-serine = D-serine</text>
        <dbReference type="Rhea" id="RHEA:10980"/>
        <dbReference type="ChEBI" id="CHEBI:33384"/>
        <dbReference type="ChEBI" id="CHEBI:35247"/>
        <dbReference type="EC" id="5.1.1.18"/>
    </reaction>
</comment>
<evidence type="ECO:0000256" key="6">
    <source>
        <dbReference type="ARBA" id="ARBA00022842"/>
    </source>
</evidence>
<dbReference type="GO" id="GO:0008721">
    <property type="term" value="F:D-serine ammonia-lyase activity"/>
    <property type="evidence" value="ECO:0007669"/>
    <property type="project" value="UniProtKB-EC"/>
</dbReference>
<evidence type="ECO:0000256" key="3">
    <source>
        <dbReference type="ARBA" id="ARBA00001936"/>
    </source>
</evidence>
<evidence type="ECO:0000256" key="5">
    <source>
        <dbReference type="ARBA" id="ARBA00010869"/>
    </source>
</evidence>
<dbReference type="GO" id="GO:0000287">
    <property type="term" value="F:magnesium ion binding"/>
    <property type="evidence" value="ECO:0007669"/>
    <property type="project" value="TreeGrafter"/>
</dbReference>
<evidence type="ECO:0000256" key="7">
    <source>
        <dbReference type="ARBA" id="ARBA00022898"/>
    </source>
</evidence>
<feature type="domain" description="Tryptophan synthase beta chain-like PALP" evidence="18">
    <location>
        <begin position="35"/>
        <end position="320"/>
    </location>
</feature>
<comment type="cofactor">
    <cofactor evidence="4">
        <name>Mg(2+)</name>
        <dbReference type="ChEBI" id="CHEBI:18420"/>
    </cofactor>
</comment>
<dbReference type="GO" id="GO:0003941">
    <property type="term" value="F:L-serine ammonia-lyase activity"/>
    <property type="evidence" value="ECO:0007669"/>
    <property type="project" value="TreeGrafter"/>
</dbReference>
<dbReference type="PROSITE" id="PS00165">
    <property type="entry name" value="DEHYDRATASE_SER_THR"/>
    <property type="match status" value="1"/>
</dbReference>
<evidence type="ECO:0000256" key="1">
    <source>
        <dbReference type="ARBA" id="ARBA00001913"/>
    </source>
</evidence>
<evidence type="ECO:0000256" key="14">
    <source>
        <dbReference type="ARBA" id="ARBA00070760"/>
    </source>
</evidence>
<evidence type="ECO:0000256" key="9">
    <source>
        <dbReference type="ARBA" id="ARBA00031418"/>
    </source>
</evidence>
<comment type="catalytic activity">
    <reaction evidence="10">
        <text>D-serine = pyruvate + NH4(+)</text>
        <dbReference type="Rhea" id="RHEA:13977"/>
        <dbReference type="ChEBI" id="CHEBI:15361"/>
        <dbReference type="ChEBI" id="CHEBI:28938"/>
        <dbReference type="ChEBI" id="CHEBI:35247"/>
        <dbReference type="EC" id="4.3.1.18"/>
    </reaction>
</comment>
<keyword evidence="20" id="KW-1185">Reference proteome</keyword>